<evidence type="ECO:0000256" key="2">
    <source>
        <dbReference type="ARBA" id="ARBA00007400"/>
    </source>
</evidence>
<feature type="transmembrane region" description="Helical" evidence="7">
    <location>
        <begin position="112"/>
        <end position="130"/>
    </location>
</feature>
<evidence type="ECO:0000256" key="3">
    <source>
        <dbReference type="ARBA" id="ARBA00022475"/>
    </source>
</evidence>
<feature type="transmembrane region" description="Helical" evidence="7">
    <location>
        <begin position="247"/>
        <end position="267"/>
    </location>
</feature>
<feature type="transmembrane region" description="Helical" evidence="7">
    <location>
        <begin position="193"/>
        <end position="210"/>
    </location>
</feature>
<feature type="transmembrane region" description="Helical" evidence="7">
    <location>
        <begin position="360"/>
        <end position="385"/>
    </location>
</feature>
<feature type="transmembrane region" description="Helical" evidence="7">
    <location>
        <begin position="216"/>
        <end position="235"/>
    </location>
</feature>
<feature type="transmembrane region" description="Helical" evidence="7">
    <location>
        <begin position="75"/>
        <end position="100"/>
    </location>
</feature>
<evidence type="ECO:0000256" key="5">
    <source>
        <dbReference type="ARBA" id="ARBA00022989"/>
    </source>
</evidence>
<feature type="transmembrane region" description="Helical" evidence="7">
    <location>
        <begin position="166"/>
        <end position="186"/>
    </location>
</feature>
<keyword evidence="9" id="KW-0012">Acyltransferase</keyword>
<evidence type="ECO:0000313" key="10">
    <source>
        <dbReference type="Proteomes" id="UP000700815"/>
    </source>
</evidence>
<comment type="similarity">
    <text evidence="2">Belongs to the acyltransferase 3 family.</text>
</comment>
<gene>
    <name evidence="9" type="ORF">KIH79_12275</name>
</gene>
<proteinExistence type="inferred from homology"/>
<accession>A0ABS6WI85</accession>
<dbReference type="Proteomes" id="UP000700815">
    <property type="component" value="Unassembled WGS sequence"/>
</dbReference>
<evidence type="ECO:0000313" key="9">
    <source>
        <dbReference type="EMBL" id="MBW3093677.1"/>
    </source>
</evidence>
<protein>
    <submittedName>
        <fullName evidence="9">Acyltransferase</fullName>
    </submittedName>
</protein>
<dbReference type="InterPro" id="IPR002656">
    <property type="entry name" value="Acyl_transf_3_dom"/>
</dbReference>
<keyword evidence="3" id="KW-1003">Cell membrane</keyword>
<evidence type="ECO:0000259" key="8">
    <source>
        <dbReference type="Pfam" id="PF01757"/>
    </source>
</evidence>
<keyword evidence="9" id="KW-0808">Transferase</keyword>
<evidence type="ECO:0000256" key="1">
    <source>
        <dbReference type="ARBA" id="ARBA00004651"/>
    </source>
</evidence>
<keyword evidence="6 7" id="KW-0472">Membrane</keyword>
<name>A0ABS6WI85_9BIFI</name>
<evidence type="ECO:0000256" key="6">
    <source>
        <dbReference type="ARBA" id="ARBA00023136"/>
    </source>
</evidence>
<organism evidence="9 10">
    <name type="scientific">Bifidobacterium miconis</name>
    <dbReference type="NCBI Taxonomy" id="2834435"/>
    <lineage>
        <taxon>Bacteria</taxon>
        <taxon>Bacillati</taxon>
        <taxon>Actinomycetota</taxon>
        <taxon>Actinomycetes</taxon>
        <taxon>Bifidobacteriales</taxon>
        <taxon>Bifidobacteriaceae</taxon>
        <taxon>Bifidobacterium</taxon>
    </lineage>
</organism>
<evidence type="ECO:0000256" key="4">
    <source>
        <dbReference type="ARBA" id="ARBA00022692"/>
    </source>
</evidence>
<dbReference type="GO" id="GO:0016746">
    <property type="term" value="F:acyltransferase activity"/>
    <property type="evidence" value="ECO:0007669"/>
    <property type="project" value="UniProtKB-KW"/>
</dbReference>
<dbReference type="PANTHER" id="PTHR40074">
    <property type="entry name" value="O-ACETYLTRANSFERASE WECH"/>
    <property type="match status" value="1"/>
</dbReference>
<keyword evidence="4 7" id="KW-0812">Transmembrane</keyword>
<keyword evidence="10" id="KW-1185">Reference proteome</keyword>
<comment type="caution">
    <text evidence="9">The sequence shown here is derived from an EMBL/GenBank/DDBJ whole genome shotgun (WGS) entry which is preliminary data.</text>
</comment>
<keyword evidence="5 7" id="KW-1133">Transmembrane helix</keyword>
<feature type="domain" description="Acyltransferase 3" evidence="8">
    <location>
        <begin position="33"/>
        <end position="374"/>
    </location>
</feature>
<dbReference type="Pfam" id="PF01757">
    <property type="entry name" value="Acyl_transf_3"/>
    <property type="match status" value="1"/>
</dbReference>
<sequence>MPGCVGRLSRVVEVGTGSEGAIMIAKHTIRRNLNLDVLRIVAMLLIVACHATLHIPWLLNIDTVPLQYLPGWKSALAFLVVQYGQVGVSIFFMISGYFLVRKDFQVRRVFSTWFQMFCYSVLSFALILVARHRSLTLPDKVTELLQGEQLPHTIVTVLFPFLSNSYWFVTAYIVMLLVSPFLNCLFEHLSQRSIGCLMLLLGFLATWKLFNVSTPVWTNFTYAILGYVTGGWIRVYGRTMRMPAKPLLLTAIIAASTVVMTVFNHHAAERTTFTTFFAWETKIKPGIEVLPIVIAAAIVLLALEVDLSWIRGFPRALILRAAASTFGIYLIHENMFWYRIIWPTITGMMPTPDTFFDKLIVGAEIVLIIFIAAGAVSFVLDTLLVHPISRMMIAIVDTADRPRRGHEPIRHARRK</sequence>
<comment type="subcellular location">
    <subcellularLocation>
        <location evidence="1">Cell membrane</location>
        <topology evidence="1">Multi-pass membrane protein</topology>
    </subcellularLocation>
</comment>
<reference evidence="9 10" key="1">
    <citation type="submission" date="2021-05" db="EMBL/GenBank/DDBJ databases">
        <title>Phylogenetic classification of ten novel species belonging to the genus Bifidobacterium comprising B. colchicus sp. nov., B. abeli sp. nov., B. bicoloris sp. nov., B. guerezis sp. nov., B. rosaliae sp. nov., B. santillanensis sp. nov., B. argentati sp. nov., B. amazzoni sp. nov., B. pluviali sp. nov., and B. pinnaculum sp. nov.</title>
        <authorList>
            <person name="Lugli G.A."/>
            <person name="Ruiz Garcia L."/>
            <person name="Margolles A."/>
            <person name="Ventura M."/>
        </authorList>
    </citation>
    <scope>NUCLEOTIDE SEQUENCE [LARGE SCALE GENOMIC DNA]</scope>
    <source>
        <strain evidence="9 10">82T10</strain>
    </source>
</reference>
<feature type="transmembrane region" description="Helical" evidence="7">
    <location>
        <begin position="37"/>
        <end position="55"/>
    </location>
</feature>
<feature type="transmembrane region" description="Helical" evidence="7">
    <location>
        <begin position="317"/>
        <end position="340"/>
    </location>
</feature>
<dbReference type="PANTHER" id="PTHR40074:SF2">
    <property type="entry name" value="O-ACETYLTRANSFERASE WECH"/>
    <property type="match status" value="1"/>
</dbReference>
<evidence type="ECO:0000256" key="7">
    <source>
        <dbReference type="SAM" id="Phobius"/>
    </source>
</evidence>
<dbReference type="EMBL" id="JAHBBH010000062">
    <property type="protein sequence ID" value="MBW3093677.1"/>
    <property type="molecule type" value="Genomic_DNA"/>
</dbReference>
<feature type="transmembrane region" description="Helical" evidence="7">
    <location>
        <begin position="287"/>
        <end position="305"/>
    </location>
</feature>